<reference evidence="2" key="1">
    <citation type="submission" date="2016-02" db="EMBL/GenBank/DDBJ databases">
        <title>Draft Genome Sequence of Sporotomaculum syntrophicum Strain FB, a Syntrophic Benzoate Degrader.</title>
        <authorList>
            <person name="Nobu M.K."/>
            <person name="Narihiro T."/>
            <person name="Qiu Y.-L."/>
            <person name="Ohashi A."/>
            <person name="Liu W.-T."/>
            <person name="Yuji S."/>
        </authorList>
    </citation>
    <scope>NUCLEOTIDE SEQUENCE</scope>
    <source>
        <strain evidence="2">FB</strain>
    </source>
</reference>
<dbReference type="PANTHER" id="PTHR46660">
    <property type="match status" value="1"/>
</dbReference>
<dbReference type="GO" id="GO:0016757">
    <property type="term" value="F:glycosyltransferase activity"/>
    <property type="evidence" value="ECO:0007669"/>
    <property type="project" value="UniProtKB-KW"/>
</dbReference>
<dbReference type="Gene3D" id="3.40.50.2000">
    <property type="entry name" value="Glycogen Phosphorylase B"/>
    <property type="match status" value="2"/>
</dbReference>
<protein>
    <submittedName>
        <fullName evidence="2">Alpha-monoglucosyldiacylglycerol synthase</fullName>
        <ecNumber evidence="2">2.4.1.-</ecNumber>
    </submittedName>
</protein>
<dbReference type="AlphaFoldDB" id="A0A9D2WPJ0"/>
<accession>A0A9D2WPJ0</accession>
<evidence type="ECO:0000259" key="1">
    <source>
        <dbReference type="Pfam" id="PF00534"/>
    </source>
</evidence>
<dbReference type="PANTHER" id="PTHR46660:SF2">
    <property type="entry name" value="GLYCOSYLTRANSFERASE 1 DOMAIN-CONTAINING PROTEIN 1"/>
    <property type="match status" value="1"/>
</dbReference>
<sequence>MDRILMVTPYLHSQRGNSVTATRLFTGLRRKGYAIDLISMDEPDWEFQLDCCFDINCYSLVHGYHARQFSRVVNHPLIKNIPILLTTTGTDINCDLLGPLSKQTLETMFLASKIVVFNPHLGKQITAIEPRLQSRQVVIPQGVELPSAPLVTRHQLGLSLYETVFVLPSGLRPIKNIDLALDGLEIVYQQYPHLRLLIVGAAIDVNYTAHLKSRLSTLNWAHYFGEIPHQKMKGILQIADIVLNTSHAEGQPQGALEAMYLGKPCILTAVPGNLDIIMNGIQGYYINSPAELAAAALKLIQNPSLRYAMGNQARQLITKKYAVELEINAYDRLYKTLNIQPLPEYTTLS</sequence>
<organism evidence="2 3">
    <name type="scientific">Sporotomaculum syntrophicum</name>
    <dbReference type="NCBI Taxonomy" id="182264"/>
    <lineage>
        <taxon>Bacteria</taxon>
        <taxon>Bacillati</taxon>
        <taxon>Bacillota</taxon>
        <taxon>Clostridia</taxon>
        <taxon>Eubacteriales</taxon>
        <taxon>Desulfallaceae</taxon>
        <taxon>Sporotomaculum</taxon>
    </lineage>
</organism>
<proteinExistence type="predicted"/>
<dbReference type="EC" id="2.4.1.-" evidence="2"/>
<keyword evidence="2" id="KW-0328">Glycosyltransferase</keyword>
<dbReference type="RefSeq" id="WP_161822769.1">
    <property type="nucleotide sequence ID" value="NZ_LSRS01000005.1"/>
</dbReference>
<dbReference type="SUPFAM" id="SSF53756">
    <property type="entry name" value="UDP-Glycosyltransferase/glycogen phosphorylase"/>
    <property type="match status" value="1"/>
</dbReference>
<gene>
    <name evidence="2" type="primary">mgs_2</name>
    <name evidence="2" type="ORF">SPSYN_02509</name>
</gene>
<dbReference type="Pfam" id="PF00534">
    <property type="entry name" value="Glycos_transf_1"/>
    <property type="match status" value="1"/>
</dbReference>
<name>A0A9D2WPJ0_9FIRM</name>
<comment type="caution">
    <text evidence="2">The sequence shown here is derived from an EMBL/GenBank/DDBJ whole genome shotgun (WGS) entry which is preliminary data.</text>
</comment>
<dbReference type="OrthoDB" id="9795068at2"/>
<dbReference type="EMBL" id="LSRS01000005">
    <property type="protein sequence ID" value="KAF1084723.1"/>
    <property type="molecule type" value="Genomic_DNA"/>
</dbReference>
<dbReference type="CDD" id="cd03801">
    <property type="entry name" value="GT4_PimA-like"/>
    <property type="match status" value="1"/>
</dbReference>
<dbReference type="Proteomes" id="UP000798488">
    <property type="component" value="Unassembled WGS sequence"/>
</dbReference>
<feature type="domain" description="Glycosyl transferase family 1" evidence="1">
    <location>
        <begin position="162"/>
        <end position="315"/>
    </location>
</feature>
<evidence type="ECO:0000313" key="3">
    <source>
        <dbReference type="Proteomes" id="UP000798488"/>
    </source>
</evidence>
<dbReference type="InterPro" id="IPR052622">
    <property type="entry name" value="Glycosyltransferase_G1"/>
</dbReference>
<keyword evidence="2" id="KW-0808">Transferase</keyword>
<keyword evidence="3" id="KW-1185">Reference proteome</keyword>
<dbReference type="InterPro" id="IPR001296">
    <property type="entry name" value="Glyco_trans_1"/>
</dbReference>
<evidence type="ECO:0000313" key="2">
    <source>
        <dbReference type="EMBL" id="KAF1084723.1"/>
    </source>
</evidence>